<dbReference type="Gene3D" id="3.30.450.20">
    <property type="entry name" value="PAS domain"/>
    <property type="match status" value="1"/>
</dbReference>
<dbReference type="Pfam" id="PF08447">
    <property type="entry name" value="PAS_3"/>
    <property type="match status" value="1"/>
</dbReference>
<dbReference type="SMART" id="SM00052">
    <property type="entry name" value="EAL"/>
    <property type="match status" value="1"/>
</dbReference>
<dbReference type="PANTHER" id="PTHR44757">
    <property type="entry name" value="DIGUANYLATE CYCLASE DGCP"/>
    <property type="match status" value="1"/>
</dbReference>
<sequence>MTVQNNSFTKLELKHLEMLFDASKEGLWDMQPDGSVKFFNQNFYKDFEVNLKASTLTEWKALIHPEDRVSFSNNVSNQTLNGIEDFVSEYRVRNRRGEFVWIEAKGVAKFDQQGKFEYMVGSHSNISHRKNAEAQIYHLAYHDQLTGLYNRAMLVKKLIYEQHAQMLYLNLSKFRTINDTYGYERANEVLRAFANILKVYFVEIGDVFRVDADEFAILLPSAIEEIKLKGQLILIKEQFQAALHELGTGMEIAINIGRAMHSDTSSAADGSLRMMEEAKWAMLYGKKRGFDYCIDYNEEIRQHTKRVLFIETGILNGLQNHEFYMTYQPIVSLGSERVAMMEALMRWESETFGMIMPDEFIPIAEKTRTIIKLGEFALDSACQTVRKMLDTANVSIPISINISAIQLFDSSFYQYVLKTLAKYSLSGAHIIFEITESVALDMTTRTIEVIKLFRALGIKIALDDFGSGYSSLASILNIPFDFIKIDKAIIHKMVMDSEIKIFMGALMYLCHSKGLMVISEGIETAVMCDKVAELQTDYLQGFYYAKPMKAAAAEAYLGLAERS</sequence>
<dbReference type="SUPFAM" id="SSF55073">
    <property type="entry name" value="Nucleotide cyclase"/>
    <property type="match status" value="1"/>
</dbReference>
<feature type="domain" description="EAL" evidence="2">
    <location>
        <begin position="307"/>
        <end position="561"/>
    </location>
</feature>
<proteinExistence type="predicted"/>
<evidence type="ECO:0000259" key="2">
    <source>
        <dbReference type="PROSITE" id="PS50883"/>
    </source>
</evidence>
<dbReference type="EMBL" id="JAHBCL010000001">
    <property type="protein sequence ID" value="MBS7525048.1"/>
    <property type="molecule type" value="Genomic_DNA"/>
</dbReference>
<dbReference type="Gene3D" id="3.30.70.270">
    <property type="match status" value="1"/>
</dbReference>
<dbReference type="Proteomes" id="UP000746471">
    <property type="component" value="Unassembled WGS sequence"/>
</dbReference>
<dbReference type="InterPro" id="IPR035965">
    <property type="entry name" value="PAS-like_dom_sf"/>
</dbReference>
<dbReference type="SMART" id="SM00267">
    <property type="entry name" value="GGDEF"/>
    <property type="match status" value="1"/>
</dbReference>
<dbReference type="InterPro" id="IPR013655">
    <property type="entry name" value="PAS_fold_3"/>
</dbReference>
<dbReference type="NCBIfam" id="TIGR00254">
    <property type="entry name" value="GGDEF"/>
    <property type="match status" value="1"/>
</dbReference>
<dbReference type="Gene3D" id="3.20.20.450">
    <property type="entry name" value="EAL domain"/>
    <property type="match status" value="1"/>
</dbReference>
<name>A0ABS5PJA9_9FIRM</name>
<dbReference type="Pfam" id="PF00990">
    <property type="entry name" value="GGDEF"/>
    <property type="match status" value="1"/>
</dbReference>
<gene>
    <name evidence="4" type="ORF">KHM83_00005</name>
</gene>
<dbReference type="Pfam" id="PF00563">
    <property type="entry name" value="EAL"/>
    <property type="match status" value="1"/>
</dbReference>
<evidence type="ECO:0000313" key="5">
    <source>
        <dbReference type="Proteomes" id="UP000746471"/>
    </source>
</evidence>
<dbReference type="InterPro" id="IPR052155">
    <property type="entry name" value="Biofilm_reg_signaling"/>
</dbReference>
<dbReference type="PANTHER" id="PTHR44757:SF2">
    <property type="entry name" value="BIOFILM ARCHITECTURE MAINTENANCE PROTEIN MBAA"/>
    <property type="match status" value="1"/>
</dbReference>
<dbReference type="InterPro" id="IPR029787">
    <property type="entry name" value="Nucleotide_cyclase"/>
</dbReference>
<dbReference type="InterPro" id="IPR001610">
    <property type="entry name" value="PAC"/>
</dbReference>
<dbReference type="RefSeq" id="WP_213234839.1">
    <property type="nucleotide sequence ID" value="NZ_JAHBCL010000001.1"/>
</dbReference>
<dbReference type="InterPro" id="IPR000160">
    <property type="entry name" value="GGDEF_dom"/>
</dbReference>
<evidence type="ECO:0000259" key="1">
    <source>
        <dbReference type="PROSITE" id="PS50113"/>
    </source>
</evidence>
<protein>
    <submittedName>
        <fullName evidence="4">EAL domain-containing protein</fullName>
    </submittedName>
</protein>
<reference evidence="4 5" key="1">
    <citation type="submission" date="2021-05" db="EMBL/GenBank/DDBJ databases">
        <title>Fusibacter ferrireducens sp. nov., an anaerobic, sulfur- and Fe-reducing bacterium isolated from the mangrove sediment.</title>
        <authorList>
            <person name="Qiu D."/>
        </authorList>
    </citation>
    <scope>NUCLEOTIDE SEQUENCE [LARGE SCALE GENOMIC DNA]</scope>
    <source>
        <strain evidence="4 5">DSM 12116</strain>
    </source>
</reference>
<feature type="domain" description="PAC" evidence="1">
    <location>
        <begin position="86"/>
        <end position="138"/>
    </location>
</feature>
<dbReference type="SUPFAM" id="SSF141868">
    <property type="entry name" value="EAL domain-like"/>
    <property type="match status" value="1"/>
</dbReference>
<dbReference type="PROSITE" id="PS50113">
    <property type="entry name" value="PAC"/>
    <property type="match status" value="1"/>
</dbReference>
<dbReference type="SMART" id="SM00086">
    <property type="entry name" value="PAC"/>
    <property type="match status" value="1"/>
</dbReference>
<dbReference type="SUPFAM" id="SSF55785">
    <property type="entry name" value="PYP-like sensor domain (PAS domain)"/>
    <property type="match status" value="1"/>
</dbReference>
<dbReference type="InterPro" id="IPR001633">
    <property type="entry name" value="EAL_dom"/>
</dbReference>
<dbReference type="CDD" id="cd01949">
    <property type="entry name" value="GGDEF"/>
    <property type="match status" value="1"/>
</dbReference>
<dbReference type="PROSITE" id="PS50887">
    <property type="entry name" value="GGDEF"/>
    <property type="match status" value="1"/>
</dbReference>
<feature type="domain" description="GGDEF" evidence="3">
    <location>
        <begin position="162"/>
        <end position="298"/>
    </location>
</feature>
<accession>A0ABS5PJA9</accession>
<comment type="caution">
    <text evidence="4">The sequence shown here is derived from an EMBL/GenBank/DDBJ whole genome shotgun (WGS) entry which is preliminary data.</text>
</comment>
<dbReference type="InterPro" id="IPR035919">
    <property type="entry name" value="EAL_sf"/>
</dbReference>
<dbReference type="CDD" id="cd01948">
    <property type="entry name" value="EAL"/>
    <property type="match status" value="1"/>
</dbReference>
<dbReference type="PROSITE" id="PS50883">
    <property type="entry name" value="EAL"/>
    <property type="match status" value="1"/>
</dbReference>
<organism evidence="4 5">
    <name type="scientific">Fusibacter paucivorans</name>
    <dbReference type="NCBI Taxonomy" id="76009"/>
    <lineage>
        <taxon>Bacteria</taxon>
        <taxon>Bacillati</taxon>
        <taxon>Bacillota</taxon>
        <taxon>Clostridia</taxon>
        <taxon>Eubacteriales</taxon>
        <taxon>Eubacteriales Family XII. Incertae Sedis</taxon>
        <taxon>Fusibacter</taxon>
    </lineage>
</organism>
<dbReference type="InterPro" id="IPR000014">
    <property type="entry name" value="PAS"/>
</dbReference>
<evidence type="ECO:0000313" key="4">
    <source>
        <dbReference type="EMBL" id="MBS7525048.1"/>
    </source>
</evidence>
<dbReference type="InterPro" id="IPR043128">
    <property type="entry name" value="Rev_trsase/Diguanyl_cyclase"/>
</dbReference>
<dbReference type="InterPro" id="IPR000700">
    <property type="entry name" value="PAS-assoc_C"/>
</dbReference>
<dbReference type="NCBIfam" id="TIGR00229">
    <property type="entry name" value="sensory_box"/>
    <property type="match status" value="1"/>
</dbReference>
<dbReference type="CDD" id="cd00130">
    <property type="entry name" value="PAS"/>
    <property type="match status" value="1"/>
</dbReference>
<keyword evidence="5" id="KW-1185">Reference proteome</keyword>
<evidence type="ECO:0000259" key="3">
    <source>
        <dbReference type="PROSITE" id="PS50887"/>
    </source>
</evidence>